<comment type="caution">
    <text evidence="4">The sequence shown here is derived from an EMBL/GenBank/DDBJ whole genome shotgun (WGS) entry which is preliminary data.</text>
</comment>
<gene>
    <name evidence="4" type="ORF">B9J98_05260</name>
</gene>
<name>A0A2R7Y2X9_9ARCH</name>
<proteinExistence type="predicted"/>
<evidence type="ECO:0000313" key="5">
    <source>
        <dbReference type="Proteomes" id="UP000244066"/>
    </source>
</evidence>
<dbReference type="EMBL" id="NDWU01000012">
    <property type="protein sequence ID" value="PUA31901.1"/>
    <property type="molecule type" value="Genomic_DNA"/>
</dbReference>
<evidence type="ECO:0000313" key="4">
    <source>
        <dbReference type="EMBL" id="PUA31901.1"/>
    </source>
</evidence>
<dbReference type="InterPro" id="IPR050105">
    <property type="entry name" value="MoCo_biosynth_MoaA/MoaC"/>
</dbReference>
<dbReference type="Pfam" id="PF01967">
    <property type="entry name" value="MoaC"/>
    <property type="match status" value="1"/>
</dbReference>
<evidence type="ECO:0000256" key="2">
    <source>
        <dbReference type="ARBA" id="ARBA00023150"/>
    </source>
</evidence>
<protein>
    <submittedName>
        <fullName evidence="4">Cyclic pyranopterin monophosphate synthase MoaC</fullName>
    </submittedName>
</protein>
<evidence type="ECO:0000256" key="1">
    <source>
        <dbReference type="ARBA" id="ARBA00005046"/>
    </source>
</evidence>
<dbReference type="NCBIfam" id="TIGR00581">
    <property type="entry name" value="moaC"/>
    <property type="match status" value="1"/>
</dbReference>
<dbReference type="UniPathway" id="UPA00344"/>
<sequence>MEIKQVDISGKVAERRVAIAAGRIRLRPETVERIRKGEVEKGDPLQVARLAGIQASKLTPLLMPLCHQLKLEHVELELKLTDSGVEAKAKVTATEKTGVEMEALTALTVALLNIWDVVKAYEKDENGQYPVTEITGIRVLSKVKQPLDVA</sequence>
<dbReference type="InterPro" id="IPR036522">
    <property type="entry name" value="MoaC_sf"/>
</dbReference>
<keyword evidence="2" id="KW-0501">Molybdenum cofactor biosynthesis</keyword>
<dbReference type="PANTHER" id="PTHR22960">
    <property type="entry name" value="MOLYBDOPTERIN COFACTOR SYNTHESIS PROTEIN A"/>
    <property type="match status" value="1"/>
</dbReference>
<dbReference type="SUPFAM" id="SSF55040">
    <property type="entry name" value="Molybdenum cofactor biosynthesis protein C, MoaC"/>
    <property type="match status" value="1"/>
</dbReference>
<dbReference type="Gene3D" id="3.30.70.640">
    <property type="entry name" value="Molybdopterin cofactor biosynthesis C (MoaC) domain"/>
    <property type="match status" value="1"/>
</dbReference>
<dbReference type="PANTHER" id="PTHR22960:SF0">
    <property type="entry name" value="MOLYBDENUM COFACTOR BIOSYNTHESIS PROTEIN 1"/>
    <property type="match status" value="1"/>
</dbReference>
<dbReference type="GO" id="GO:0061798">
    <property type="term" value="F:GTP 3',8'-cyclase activity"/>
    <property type="evidence" value="ECO:0007669"/>
    <property type="project" value="TreeGrafter"/>
</dbReference>
<evidence type="ECO:0000259" key="3">
    <source>
        <dbReference type="Pfam" id="PF01967"/>
    </source>
</evidence>
<feature type="domain" description="Molybdopterin cofactor biosynthesis C (MoaC)" evidence="3">
    <location>
        <begin position="6"/>
        <end position="143"/>
    </location>
</feature>
<dbReference type="AlphaFoldDB" id="A0A2R7Y2X9"/>
<comment type="pathway">
    <text evidence="1">Cofactor biosynthesis; molybdopterin biosynthesis.</text>
</comment>
<dbReference type="Proteomes" id="UP000244066">
    <property type="component" value="Unassembled WGS sequence"/>
</dbReference>
<dbReference type="InterPro" id="IPR002820">
    <property type="entry name" value="Mopterin_CF_biosynth-C_dom"/>
</dbReference>
<dbReference type="InterPro" id="IPR023045">
    <property type="entry name" value="MoaC"/>
</dbReference>
<dbReference type="GO" id="GO:0006777">
    <property type="term" value="P:Mo-molybdopterin cofactor biosynthetic process"/>
    <property type="evidence" value="ECO:0007669"/>
    <property type="project" value="UniProtKB-KW"/>
</dbReference>
<organism evidence="4 5">
    <name type="scientific">Candidatus Terraquivivens tikiterensis</name>
    <dbReference type="NCBI Taxonomy" id="1980982"/>
    <lineage>
        <taxon>Archaea</taxon>
        <taxon>Nitrososphaerota</taxon>
        <taxon>Candidatus Wolframiiraptoraceae</taxon>
        <taxon>Candidatus Terraquivivens</taxon>
    </lineage>
</organism>
<dbReference type="NCBIfam" id="NF008999">
    <property type="entry name" value="PRK12343.1"/>
    <property type="match status" value="1"/>
</dbReference>
<accession>A0A2R7Y2X9</accession>
<reference evidence="4 5" key="1">
    <citation type="submission" date="2017-04" db="EMBL/GenBank/DDBJ databases">
        <title>Draft Aigarchaeota genome from a New Zealand hot spring.</title>
        <authorList>
            <person name="Reysenbach A.-L."/>
            <person name="Donaho J.A."/>
            <person name="Gerhart J."/>
            <person name="Kelley J.F."/>
            <person name="Kouba K."/>
            <person name="Podar M."/>
            <person name="Stott M."/>
        </authorList>
    </citation>
    <scope>NUCLEOTIDE SEQUENCE [LARGE SCALE GENOMIC DNA]</scope>
    <source>
        <strain evidence="4">NZ13_MG1</strain>
    </source>
</reference>
<dbReference type="GO" id="GO:0061799">
    <property type="term" value="F:cyclic pyranopterin monophosphate synthase activity"/>
    <property type="evidence" value="ECO:0007669"/>
    <property type="project" value="TreeGrafter"/>
</dbReference>